<feature type="transmembrane region" description="Helical" evidence="6">
    <location>
        <begin position="214"/>
        <end position="236"/>
    </location>
</feature>
<comment type="caution">
    <text evidence="7">The sequence shown here is derived from an EMBL/GenBank/DDBJ whole genome shotgun (WGS) entry which is preliminary data.</text>
</comment>
<dbReference type="GO" id="GO:0005436">
    <property type="term" value="F:sodium:phosphate symporter activity"/>
    <property type="evidence" value="ECO:0007669"/>
    <property type="project" value="InterPro"/>
</dbReference>
<keyword evidence="2" id="KW-1003">Cell membrane</keyword>
<dbReference type="InterPro" id="IPR003841">
    <property type="entry name" value="Na/Pi_transpt"/>
</dbReference>
<name>A0A366HJJ6_9BURK</name>
<feature type="transmembrane region" description="Helical" evidence="6">
    <location>
        <begin position="134"/>
        <end position="152"/>
    </location>
</feature>
<evidence type="ECO:0000313" key="8">
    <source>
        <dbReference type="Proteomes" id="UP000253628"/>
    </source>
</evidence>
<feature type="transmembrane region" description="Helical" evidence="6">
    <location>
        <begin position="173"/>
        <end position="194"/>
    </location>
</feature>
<evidence type="ECO:0000256" key="2">
    <source>
        <dbReference type="ARBA" id="ARBA00022475"/>
    </source>
</evidence>
<keyword evidence="5 6" id="KW-0472">Membrane</keyword>
<feature type="transmembrane region" description="Helical" evidence="6">
    <location>
        <begin position="12"/>
        <end position="34"/>
    </location>
</feature>
<proteinExistence type="predicted"/>
<dbReference type="GO" id="GO:0005886">
    <property type="term" value="C:plasma membrane"/>
    <property type="evidence" value="ECO:0007669"/>
    <property type="project" value="UniProtKB-SubCell"/>
</dbReference>
<feature type="transmembrane region" description="Helical" evidence="6">
    <location>
        <begin position="281"/>
        <end position="301"/>
    </location>
</feature>
<dbReference type="OrthoDB" id="9763003at2"/>
<keyword evidence="8" id="KW-1185">Reference proteome</keyword>
<dbReference type="PANTHER" id="PTHR10010">
    <property type="entry name" value="SOLUTE CARRIER FAMILY 34 SODIUM PHOSPHATE , MEMBER 2-RELATED"/>
    <property type="match status" value="1"/>
</dbReference>
<evidence type="ECO:0000256" key="1">
    <source>
        <dbReference type="ARBA" id="ARBA00004651"/>
    </source>
</evidence>
<dbReference type="Pfam" id="PF02690">
    <property type="entry name" value="Na_Pi_cotrans"/>
    <property type="match status" value="2"/>
</dbReference>
<evidence type="ECO:0000313" key="7">
    <source>
        <dbReference type="EMBL" id="RBP43120.1"/>
    </source>
</evidence>
<evidence type="ECO:0000256" key="6">
    <source>
        <dbReference type="SAM" id="Phobius"/>
    </source>
</evidence>
<dbReference type="EMBL" id="QNRQ01000001">
    <property type="protein sequence ID" value="RBP43120.1"/>
    <property type="molecule type" value="Genomic_DNA"/>
</dbReference>
<protein>
    <submittedName>
        <fullName evidence="7">Phosphate:Na+ symporter</fullName>
    </submittedName>
</protein>
<gene>
    <name evidence="7" type="ORF">DFR37_101245</name>
</gene>
<dbReference type="GO" id="GO:0044341">
    <property type="term" value="P:sodium-dependent phosphate transport"/>
    <property type="evidence" value="ECO:0007669"/>
    <property type="project" value="InterPro"/>
</dbReference>
<keyword evidence="4 6" id="KW-1133">Transmembrane helix</keyword>
<sequence>MLDTIFPFVGGVGLFLVGMMLLSDGLVAFAGGALRRGLIRFTGTPFKAFSSGALITALVQSSTATTVTLIGFVSAGLITFSQAIGVVIGASLGSTATGWLVAGLGLQVKLGFYTLPLIGLGALIKLLAHGRWAGIGLALAGFGLLFLGLDMLQDGMRGLAGVFNLARLPVGGFWAHIAVMLIGLAMTALLQSSAAAIATTLTALHTGTINFDQAAAVVVGAAIGTTLTSAIVAIGANVSAKRTALAHILFNLVAGLIAIALLPALLAVIEFLDRYFNTTAGPLSLTTFHTLFILLGVAVFLPQTSRFAQVVERLLPERSDNLVRHLDNSLLSVPAIALEAAQRALEHMALRLFSLYSRILDSPSMPIQPDELPQLHEALQQTFDFVTRTQVASDDKPLSGQRIALLHAIDHLLRMTARLRELRHAPIEFANARYREAVEHSRSMLVAAEGGAAGPPALPGTKSLELVKQEAKALTELAHQVRREILKHAGTDGNTSQALHILDAFRWMDRAARHVSRICHYLKAGRAWSERLNNKEADGGFDLPDEPEQD</sequence>
<dbReference type="AlphaFoldDB" id="A0A366HJJ6"/>
<dbReference type="RefSeq" id="WP_113931426.1">
    <property type="nucleotide sequence ID" value="NZ_JACCEU010000001.1"/>
</dbReference>
<comment type="subcellular location">
    <subcellularLocation>
        <location evidence="1">Cell membrane</location>
        <topology evidence="1">Multi-pass membrane protein</topology>
    </subcellularLocation>
</comment>
<evidence type="ECO:0000256" key="3">
    <source>
        <dbReference type="ARBA" id="ARBA00022692"/>
    </source>
</evidence>
<dbReference type="Proteomes" id="UP000253628">
    <property type="component" value="Unassembled WGS sequence"/>
</dbReference>
<evidence type="ECO:0000256" key="5">
    <source>
        <dbReference type="ARBA" id="ARBA00023136"/>
    </source>
</evidence>
<dbReference type="NCBIfam" id="NF037997">
    <property type="entry name" value="Na_Pi_symport"/>
    <property type="match status" value="1"/>
</dbReference>
<keyword evidence="3 6" id="KW-0812">Transmembrane</keyword>
<organism evidence="7 8">
    <name type="scientific">Eoetvoesiella caeni</name>
    <dbReference type="NCBI Taxonomy" id="645616"/>
    <lineage>
        <taxon>Bacteria</taxon>
        <taxon>Pseudomonadati</taxon>
        <taxon>Pseudomonadota</taxon>
        <taxon>Betaproteobacteria</taxon>
        <taxon>Burkholderiales</taxon>
        <taxon>Alcaligenaceae</taxon>
        <taxon>Eoetvoesiella</taxon>
    </lineage>
</organism>
<dbReference type="PANTHER" id="PTHR10010:SF46">
    <property type="entry name" value="SODIUM-DEPENDENT PHOSPHATE TRANSPORT PROTEIN 2B"/>
    <property type="match status" value="1"/>
</dbReference>
<evidence type="ECO:0000256" key="4">
    <source>
        <dbReference type="ARBA" id="ARBA00022989"/>
    </source>
</evidence>
<reference evidence="7 8" key="1">
    <citation type="submission" date="2018-06" db="EMBL/GenBank/DDBJ databases">
        <title>Genomic Encyclopedia of Type Strains, Phase IV (KMG-IV): sequencing the most valuable type-strain genomes for metagenomic binning, comparative biology and taxonomic classification.</title>
        <authorList>
            <person name="Goeker M."/>
        </authorList>
    </citation>
    <scope>NUCLEOTIDE SEQUENCE [LARGE SCALE GENOMIC DNA]</scope>
    <source>
        <strain evidence="7 8">DSM 25520</strain>
    </source>
</reference>
<accession>A0A366HJJ6</accession>
<feature type="transmembrane region" description="Helical" evidence="6">
    <location>
        <begin position="248"/>
        <end position="269"/>
    </location>
</feature>